<evidence type="ECO:0000259" key="11">
    <source>
        <dbReference type="PROSITE" id="PS50089"/>
    </source>
</evidence>
<keyword evidence="4 9" id="KW-0863">Zinc-finger</keyword>
<evidence type="ECO:0000256" key="3">
    <source>
        <dbReference type="ARBA" id="ARBA00022723"/>
    </source>
</evidence>
<comment type="caution">
    <text evidence="12">The sequence shown here is derived from an EMBL/GenBank/DDBJ whole genome shotgun (WGS) entry which is preliminary data.</text>
</comment>
<evidence type="ECO:0000256" key="7">
    <source>
        <dbReference type="ARBA" id="ARBA00023242"/>
    </source>
</evidence>
<dbReference type="InterPro" id="IPR052256">
    <property type="entry name" value="E3_ubiquitin-ligase_CHFR"/>
</dbReference>
<dbReference type="Pfam" id="PF17979">
    <property type="entry name" value="zf-CRD"/>
    <property type="match status" value="1"/>
</dbReference>
<dbReference type="Pfam" id="PF13923">
    <property type="entry name" value="zf-C3HC4_2"/>
    <property type="match status" value="1"/>
</dbReference>
<dbReference type="Gene3D" id="3.30.40.10">
    <property type="entry name" value="Zinc/RING finger domain, C3HC4 (zinc finger)"/>
    <property type="match status" value="1"/>
</dbReference>
<proteinExistence type="predicted"/>
<evidence type="ECO:0000313" key="12">
    <source>
        <dbReference type="EMBL" id="KAJ6226768.1"/>
    </source>
</evidence>
<keyword evidence="5" id="KW-0833">Ubl conjugation pathway</keyword>
<feature type="region of interest" description="Disordered" evidence="10">
    <location>
        <begin position="1"/>
        <end position="30"/>
    </location>
</feature>
<evidence type="ECO:0000313" key="13">
    <source>
        <dbReference type="Proteomes" id="UP001150062"/>
    </source>
</evidence>
<dbReference type="PANTHER" id="PTHR16079:SF4">
    <property type="entry name" value="E3 UBIQUITIN-PROTEIN LIGASE CHFR"/>
    <property type="match status" value="1"/>
</dbReference>
<keyword evidence="3" id="KW-0479">Metal-binding</keyword>
<reference evidence="12" key="1">
    <citation type="submission" date="2022-08" db="EMBL/GenBank/DDBJ databases">
        <title>Novel sulfate-reducing endosymbionts in the free-living metamonad Anaeramoeba.</title>
        <authorList>
            <person name="Jerlstrom-Hultqvist J."/>
            <person name="Cepicka I."/>
            <person name="Gallot-Lavallee L."/>
            <person name="Salas-Leiva D."/>
            <person name="Curtis B.A."/>
            <person name="Zahonova K."/>
            <person name="Pipaliya S."/>
            <person name="Dacks J."/>
            <person name="Roger A.J."/>
        </authorList>
    </citation>
    <scope>NUCLEOTIDE SEQUENCE</scope>
    <source>
        <strain evidence="12">Schooner1</strain>
    </source>
</reference>
<evidence type="ECO:0000256" key="9">
    <source>
        <dbReference type="PROSITE-ProRule" id="PRU00175"/>
    </source>
</evidence>
<feature type="domain" description="RING-type" evidence="11">
    <location>
        <begin position="43"/>
        <end position="84"/>
    </location>
</feature>
<dbReference type="EMBL" id="JAOAOG010000339">
    <property type="protein sequence ID" value="KAJ6226768.1"/>
    <property type="molecule type" value="Genomic_DNA"/>
</dbReference>
<feature type="compositionally biased region" description="Basic residues" evidence="10">
    <location>
        <begin position="140"/>
        <end position="149"/>
    </location>
</feature>
<dbReference type="InterPro" id="IPR040909">
    <property type="entry name" value="CHFR_Znf-CRD"/>
</dbReference>
<evidence type="ECO:0000256" key="8">
    <source>
        <dbReference type="ARBA" id="ARBA00023306"/>
    </source>
</evidence>
<feature type="compositionally biased region" description="Basic and acidic residues" evidence="10">
    <location>
        <begin position="1"/>
        <end position="23"/>
    </location>
</feature>
<evidence type="ECO:0000256" key="2">
    <source>
        <dbReference type="ARBA" id="ARBA00022679"/>
    </source>
</evidence>
<keyword evidence="13" id="KW-1185">Reference proteome</keyword>
<dbReference type="PROSITE" id="PS50089">
    <property type="entry name" value="ZF_RING_2"/>
    <property type="match status" value="1"/>
</dbReference>
<organism evidence="12 13">
    <name type="scientific">Anaeramoeba flamelloides</name>
    <dbReference type="NCBI Taxonomy" id="1746091"/>
    <lineage>
        <taxon>Eukaryota</taxon>
        <taxon>Metamonada</taxon>
        <taxon>Anaeramoebidae</taxon>
        <taxon>Anaeramoeba</taxon>
    </lineage>
</organism>
<keyword evidence="12" id="KW-0436">Ligase</keyword>
<keyword evidence="6" id="KW-0862">Zinc</keyword>
<evidence type="ECO:0000256" key="4">
    <source>
        <dbReference type="ARBA" id="ARBA00022771"/>
    </source>
</evidence>
<dbReference type="SUPFAM" id="SSF57850">
    <property type="entry name" value="RING/U-box"/>
    <property type="match status" value="1"/>
</dbReference>
<evidence type="ECO:0000256" key="5">
    <source>
        <dbReference type="ARBA" id="ARBA00022786"/>
    </source>
</evidence>
<name>A0ABQ8X284_9EUKA</name>
<dbReference type="SMART" id="SM00184">
    <property type="entry name" value="RING"/>
    <property type="match status" value="1"/>
</dbReference>
<gene>
    <name evidence="12" type="ORF">M0813_10302</name>
</gene>
<evidence type="ECO:0000256" key="10">
    <source>
        <dbReference type="SAM" id="MobiDB-lite"/>
    </source>
</evidence>
<feature type="compositionally biased region" description="Basic and acidic residues" evidence="10">
    <location>
        <begin position="127"/>
        <end position="139"/>
    </location>
</feature>
<dbReference type="PANTHER" id="PTHR16079">
    <property type="entry name" value="UBIQUITIN LIGASE PROTEIN CHFR"/>
    <property type="match status" value="1"/>
</dbReference>
<accession>A0ABQ8X284</accession>
<keyword evidence="7" id="KW-0539">Nucleus</keyword>
<comment type="subcellular location">
    <subcellularLocation>
        <location evidence="1">Nucleus</location>
        <location evidence="1">PML body</location>
    </subcellularLocation>
</comment>
<keyword evidence="8" id="KW-0131">Cell cycle</keyword>
<keyword evidence="2" id="KW-0808">Transferase</keyword>
<dbReference type="Proteomes" id="UP001150062">
    <property type="component" value="Unassembled WGS sequence"/>
</dbReference>
<evidence type="ECO:0000256" key="1">
    <source>
        <dbReference type="ARBA" id="ARBA00004322"/>
    </source>
</evidence>
<dbReference type="PROSITE" id="PS00518">
    <property type="entry name" value="ZF_RING_1"/>
    <property type="match status" value="1"/>
</dbReference>
<dbReference type="GO" id="GO:0016874">
    <property type="term" value="F:ligase activity"/>
    <property type="evidence" value="ECO:0007669"/>
    <property type="project" value="UniProtKB-KW"/>
</dbReference>
<evidence type="ECO:0000256" key="6">
    <source>
        <dbReference type="ARBA" id="ARBA00022833"/>
    </source>
</evidence>
<dbReference type="InterPro" id="IPR001841">
    <property type="entry name" value="Znf_RING"/>
</dbReference>
<dbReference type="InterPro" id="IPR013083">
    <property type="entry name" value="Znf_RING/FYVE/PHD"/>
</dbReference>
<dbReference type="InterPro" id="IPR017907">
    <property type="entry name" value="Znf_RING_CS"/>
</dbReference>
<protein>
    <submittedName>
        <fullName evidence="12">Ubiquitin ligase protein chfr</fullName>
    </submittedName>
</protein>
<sequence>MSQKSTQKEKVQENKTEKEKETTTKSNKAKTKKTGQFSKHLVCGICGELFYQTVIITKCLHCFCGGCLSTYFQENDNEECPICNVSDLQVKNFELLDNLVRDFLLENPEKERKKEILEELNKKNGFLDENKNNKEETEKKKKKKKKKIEKKGQSKTKNSCSICSLSGNQIQPIKEYNLTKLPKSLFSYNKFERGVLVKYLEDQDFSFQDMWEQIMKALENGAYSSTDAPNFHNLSPNDKSCESCLEGVVSELIYSYRTNIPNSELPPKITKRQNCWYGRNCRTQKKYDHSSKLNHICEQTKK</sequence>
<feature type="region of interest" description="Disordered" evidence="10">
    <location>
        <begin position="127"/>
        <end position="160"/>
    </location>
</feature>